<protein>
    <recommendedName>
        <fullName evidence="10">Leucine-rich repeat-containing N-terminal plant-type domain-containing protein</fullName>
    </recommendedName>
</protein>
<dbReference type="InterPro" id="IPR001611">
    <property type="entry name" value="Leu-rich_rpt"/>
</dbReference>
<name>A0AAV1SJF8_9ROSI</name>
<gene>
    <name evidence="8" type="ORF">DCAF_LOCUS24015</name>
</gene>
<evidence type="ECO:0000256" key="3">
    <source>
        <dbReference type="ARBA" id="ARBA00022729"/>
    </source>
</evidence>
<keyword evidence="4" id="KW-1133">Transmembrane helix</keyword>
<dbReference type="InterPro" id="IPR032675">
    <property type="entry name" value="LRR_dom_sf"/>
</dbReference>
<dbReference type="Gene3D" id="3.80.10.10">
    <property type="entry name" value="Ribonuclease Inhibitor"/>
    <property type="match status" value="1"/>
</dbReference>
<evidence type="ECO:0000313" key="9">
    <source>
        <dbReference type="Proteomes" id="UP001314170"/>
    </source>
</evidence>
<dbReference type="AlphaFoldDB" id="A0AAV1SJF8"/>
<dbReference type="PANTHER" id="PTHR48061:SF46">
    <property type="entry name" value="LEUCINE-RICH REPEAT-CONTAINING N-TERMINAL PLANT-TYPE DOMAIN-CONTAINING PROTEIN"/>
    <property type="match status" value="1"/>
</dbReference>
<dbReference type="Pfam" id="PF00560">
    <property type="entry name" value="LRR_1"/>
    <property type="match status" value="2"/>
</dbReference>
<reference evidence="8 9" key="1">
    <citation type="submission" date="2024-01" db="EMBL/GenBank/DDBJ databases">
        <authorList>
            <person name="Waweru B."/>
        </authorList>
    </citation>
    <scope>NUCLEOTIDE SEQUENCE [LARGE SCALE GENOMIC DNA]</scope>
</reference>
<accession>A0AAV1SJF8</accession>
<comment type="subcellular location">
    <subcellularLocation>
        <location evidence="1">Membrane</location>
        <topology evidence="1">Single-pass type I membrane protein</topology>
    </subcellularLocation>
</comment>
<evidence type="ECO:0008006" key="10">
    <source>
        <dbReference type="Google" id="ProtNLM"/>
    </source>
</evidence>
<keyword evidence="6" id="KW-0675">Receptor</keyword>
<keyword evidence="9" id="KW-1185">Reference proteome</keyword>
<dbReference type="GO" id="GO:0016020">
    <property type="term" value="C:membrane"/>
    <property type="evidence" value="ECO:0007669"/>
    <property type="project" value="UniProtKB-SubCell"/>
</dbReference>
<keyword evidence="7" id="KW-0325">Glycoprotein</keyword>
<keyword evidence="3" id="KW-0732">Signal</keyword>
<evidence type="ECO:0000313" key="8">
    <source>
        <dbReference type="EMBL" id="CAK7351823.1"/>
    </source>
</evidence>
<comment type="caution">
    <text evidence="8">The sequence shown here is derived from an EMBL/GenBank/DDBJ whole genome shotgun (WGS) entry which is preliminary data.</text>
</comment>
<dbReference type="PANTHER" id="PTHR48061">
    <property type="entry name" value="LEUCINE-RICH REPEAT RECEPTOR PROTEIN KINASE EMS1-LIKE-RELATED"/>
    <property type="match status" value="1"/>
</dbReference>
<dbReference type="InterPro" id="IPR046956">
    <property type="entry name" value="RLP23-like"/>
</dbReference>
<dbReference type="EMBL" id="CAWUPB010001189">
    <property type="protein sequence ID" value="CAK7351823.1"/>
    <property type="molecule type" value="Genomic_DNA"/>
</dbReference>
<evidence type="ECO:0000256" key="4">
    <source>
        <dbReference type="ARBA" id="ARBA00022989"/>
    </source>
</evidence>
<dbReference type="Proteomes" id="UP001314170">
    <property type="component" value="Unassembled WGS sequence"/>
</dbReference>
<keyword evidence="2" id="KW-0812">Transmembrane</keyword>
<evidence type="ECO:0000256" key="2">
    <source>
        <dbReference type="ARBA" id="ARBA00022692"/>
    </source>
</evidence>
<proteinExistence type="predicted"/>
<sequence length="166" mass="18477">MGTVGSRPRSCFAPFQKSFSINSSASREDCQCPKTESWKEDTDCCSWGVVTSDMRTGHAIGLDLGCSMLHGTLNSNSTLFFLGHLQKLDLSHNNFDRSPVSSQFGQFLHLTHLNLNSSNFVGEVPSKISHLSRMVSLDLSYNSELMVEPIAFHKLAQNLTQLRELH</sequence>
<organism evidence="8 9">
    <name type="scientific">Dovyalis caffra</name>
    <dbReference type="NCBI Taxonomy" id="77055"/>
    <lineage>
        <taxon>Eukaryota</taxon>
        <taxon>Viridiplantae</taxon>
        <taxon>Streptophyta</taxon>
        <taxon>Embryophyta</taxon>
        <taxon>Tracheophyta</taxon>
        <taxon>Spermatophyta</taxon>
        <taxon>Magnoliopsida</taxon>
        <taxon>eudicotyledons</taxon>
        <taxon>Gunneridae</taxon>
        <taxon>Pentapetalae</taxon>
        <taxon>rosids</taxon>
        <taxon>fabids</taxon>
        <taxon>Malpighiales</taxon>
        <taxon>Salicaceae</taxon>
        <taxon>Flacourtieae</taxon>
        <taxon>Dovyalis</taxon>
    </lineage>
</organism>
<evidence type="ECO:0000256" key="5">
    <source>
        <dbReference type="ARBA" id="ARBA00023136"/>
    </source>
</evidence>
<dbReference type="SUPFAM" id="SSF52058">
    <property type="entry name" value="L domain-like"/>
    <property type="match status" value="1"/>
</dbReference>
<evidence type="ECO:0000256" key="7">
    <source>
        <dbReference type="ARBA" id="ARBA00023180"/>
    </source>
</evidence>
<keyword evidence="5" id="KW-0472">Membrane</keyword>
<evidence type="ECO:0000256" key="6">
    <source>
        <dbReference type="ARBA" id="ARBA00023170"/>
    </source>
</evidence>
<evidence type="ECO:0000256" key="1">
    <source>
        <dbReference type="ARBA" id="ARBA00004479"/>
    </source>
</evidence>